<evidence type="ECO:0000256" key="4">
    <source>
        <dbReference type="ARBA" id="ARBA00022729"/>
    </source>
</evidence>
<evidence type="ECO:0000256" key="5">
    <source>
        <dbReference type="ARBA" id="ARBA00022801"/>
    </source>
</evidence>
<evidence type="ECO:0000256" key="3">
    <source>
        <dbReference type="ARBA" id="ARBA00022723"/>
    </source>
</evidence>
<keyword evidence="8" id="KW-1015">Disulfide bond</keyword>
<dbReference type="GO" id="GO:0008237">
    <property type="term" value="F:metallopeptidase activity"/>
    <property type="evidence" value="ECO:0007669"/>
    <property type="project" value="UniProtKB-KW"/>
</dbReference>
<dbReference type="SUPFAM" id="SSF55486">
    <property type="entry name" value="Metalloproteases ('zincins'), catalytic domain"/>
    <property type="match status" value="1"/>
</dbReference>
<evidence type="ECO:0000256" key="1">
    <source>
        <dbReference type="ARBA" id="ARBA00008721"/>
    </source>
</evidence>
<evidence type="ECO:0000256" key="6">
    <source>
        <dbReference type="ARBA" id="ARBA00022833"/>
    </source>
</evidence>
<evidence type="ECO:0000256" key="8">
    <source>
        <dbReference type="ARBA" id="ARBA00023157"/>
    </source>
</evidence>
<proteinExistence type="inferred from homology"/>
<keyword evidence="7" id="KW-0482">Metalloprotease</keyword>
<evidence type="ECO:0000313" key="11">
    <source>
        <dbReference type="EMBL" id="GLY77286.1"/>
    </source>
</evidence>
<sequence length="329" mass="35423">MRRRVLWGLFGVVLASCATVPASSCAPAARGVSCLRRAAAATLRTSRPRDDDGLSPSQVKAMLRDFTETLRRRYGVADERQLEAGRRLAGRLVVPVRFHVITDGRNGRLTTATIDQQIRGLNAAYGGATGGADTGVSFRLISADAVSNADWFERPHELQGPMLGALVKGGPGTLNLFTAEVGSEVLGFSSFPQAYRSRPGLDAVVVDYRSVPGGSFAHFNRGYTAVHEIGHWLGLFHPFENGCVPPGDGVDDTPYESTPTTGCPSFKDTCPQPGSDPVHNFMDYAWDPCMTSFTPGQGLRIRAMWAAYRAGPAGSPLLRQARTNAQVRK</sequence>
<organism evidence="11 12">
    <name type="scientific">Actinoallomurus iriomotensis</name>
    <dbReference type="NCBI Taxonomy" id="478107"/>
    <lineage>
        <taxon>Bacteria</taxon>
        <taxon>Bacillati</taxon>
        <taxon>Actinomycetota</taxon>
        <taxon>Actinomycetes</taxon>
        <taxon>Streptosporangiales</taxon>
        <taxon>Thermomonosporaceae</taxon>
        <taxon>Actinoallomurus</taxon>
    </lineage>
</organism>
<dbReference type="PROSITE" id="PS51257">
    <property type="entry name" value="PROKAR_LIPOPROTEIN"/>
    <property type="match status" value="1"/>
</dbReference>
<comment type="caution">
    <text evidence="11">The sequence shown here is derived from an EMBL/GenBank/DDBJ whole genome shotgun (WGS) entry which is preliminary data.</text>
</comment>
<evidence type="ECO:0000256" key="7">
    <source>
        <dbReference type="ARBA" id="ARBA00023049"/>
    </source>
</evidence>
<dbReference type="GO" id="GO:0046872">
    <property type="term" value="F:metal ion binding"/>
    <property type="evidence" value="ECO:0007669"/>
    <property type="project" value="UniProtKB-KW"/>
</dbReference>
<name>A0A9W6VT58_9ACTN</name>
<protein>
    <recommendedName>
        <fullName evidence="10">Peptidase M43 pregnancy-associated plasma-A domain-containing protein</fullName>
    </recommendedName>
</protein>
<keyword evidence="3" id="KW-0479">Metal-binding</keyword>
<comment type="similarity">
    <text evidence="1">Belongs to the peptidase M43B family.</text>
</comment>
<evidence type="ECO:0000256" key="9">
    <source>
        <dbReference type="SAM" id="SignalP"/>
    </source>
</evidence>
<feature type="signal peptide" evidence="9">
    <location>
        <begin position="1"/>
        <end position="28"/>
    </location>
</feature>
<dbReference type="Proteomes" id="UP001165135">
    <property type="component" value="Unassembled WGS sequence"/>
</dbReference>
<dbReference type="GO" id="GO:0006508">
    <property type="term" value="P:proteolysis"/>
    <property type="evidence" value="ECO:0007669"/>
    <property type="project" value="UniProtKB-KW"/>
</dbReference>
<keyword evidence="2" id="KW-0645">Protease</keyword>
<feature type="chain" id="PRO_5040729291" description="Peptidase M43 pregnancy-associated plasma-A domain-containing protein" evidence="9">
    <location>
        <begin position="29"/>
        <end position="329"/>
    </location>
</feature>
<accession>A0A9W6VT58</accession>
<dbReference type="EMBL" id="BSTJ01000007">
    <property type="protein sequence ID" value="GLY77286.1"/>
    <property type="molecule type" value="Genomic_DNA"/>
</dbReference>
<evidence type="ECO:0000256" key="2">
    <source>
        <dbReference type="ARBA" id="ARBA00022670"/>
    </source>
</evidence>
<keyword evidence="4 9" id="KW-0732">Signal</keyword>
<dbReference type="CDD" id="cd04275">
    <property type="entry name" value="ZnMc_pappalysin_like"/>
    <property type="match status" value="1"/>
</dbReference>
<dbReference type="PANTHER" id="PTHR47466:SF1">
    <property type="entry name" value="METALLOPROTEASE MEP1 (AFU_ORTHOLOGUE AFUA_1G07730)-RELATED"/>
    <property type="match status" value="1"/>
</dbReference>
<reference evidence="11" key="1">
    <citation type="submission" date="2023-03" db="EMBL/GenBank/DDBJ databases">
        <title>Actinoallomurus iriomotensis NBRC 103681.</title>
        <authorList>
            <person name="Ichikawa N."/>
            <person name="Sato H."/>
            <person name="Tonouchi N."/>
        </authorList>
    </citation>
    <scope>NUCLEOTIDE SEQUENCE</scope>
    <source>
        <strain evidence="11">NBRC 103681</strain>
    </source>
</reference>
<keyword evidence="5" id="KW-0378">Hydrolase</keyword>
<evidence type="ECO:0000259" key="10">
    <source>
        <dbReference type="Pfam" id="PF05572"/>
    </source>
</evidence>
<evidence type="ECO:0000313" key="12">
    <source>
        <dbReference type="Proteomes" id="UP001165135"/>
    </source>
</evidence>
<gene>
    <name evidence="11" type="ORF">Airi01_055530</name>
</gene>
<dbReference type="InterPro" id="IPR008754">
    <property type="entry name" value="Peptidase_M43"/>
</dbReference>
<feature type="domain" description="Peptidase M43 pregnancy-associated plasma-A" evidence="10">
    <location>
        <begin position="219"/>
        <end position="304"/>
    </location>
</feature>
<dbReference type="Pfam" id="PF05572">
    <property type="entry name" value="Peptidase_M43"/>
    <property type="match status" value="1"/>
</dbReference>
<dbReference type="InterPro" id="IPR024079">
    <property type="entry name" value="MetalloPept_cat_dom_sf"/>
</dbReference>
<dbReference type="Gene3D" id="3.40.390.10">
    <property type="entry name" value="Collagenase (Catalytic Domain)"/>
    <property type="match status" value="1"/>
</dbReference>
<dbReference type="AlphaFoldDB" id="A0A9W6VT58"/>
<dbReference type="RefSeq" id="WP_285626547.1">
    <property type="nucleotide sequence ID" value="NZ_BSTJ01000007.1"/>
</dbReference>
<keyword evidence="6" id="KW-0862">Zinc</keyword>
<dbReference type="PANTHER" id="PTHR47466">
    <property type="match status" value="1"/>
</dbReference>